<dbReference type="SFLD" id="SFLDS00003">
    <property type="entry name" value="Haloacid_Dehalogenase"/>
    <property type="match status" value="1"/>
</dbReference>
<evidence type="ECO:0000256" key="5">
    <source>
        <dbReference type="ARBA" id="ARBA00022692"/>
    </source>
</evidence>
<dbReference type="InterPro" id="IPR023298">
    <property type="entry name" value="ATPase_P-typ_TM_dom_sf"/>
</dbReference>
<keyword evidence="7" id="KW-0067">ATP-binding</keyword>
<accession>A0A4R7FKG1</accession>
<feature type="domain" description="Cation-transporting P-type ATPase N-terminal" evidence="15">
    <location>
        <begin position="16"/>
        <end position="87"/>
    </location>
</feature>
<dbReference type="PRINTS" id="PR00120">
    <property type="entry name" value="HATPASE"/>
</dbReference>
<gene>
    <name evidence="16" type="ORF">CLV52_1781</name>
</gene>
<evidence type="ECO:0000256" key="12">
    <source>
        <dbReference type="ARBA" id="ARBA00049360"/>
    </source>
</evidence>
<keyword evidence="9" id="KW-1278">Translocase</keyword>
<dbReference type="PANTHER" id="PTHR43294:SF21">
    <property type="entry name" value="CATION TRANSPORTING ATPASE"/>
    <property type="match status" value="1"/>
</dbReference>
<keyword evidence="17" id="KW-1185">Reference proteome</keyword>
<comment type="subcellular location">
    <subcellularLocation>
        <location evidence="1">Cell membrane</location>
        <topology evidence="1">Multi-pass membrane protein</topology>
    </subcellularLocation>
</comment>
<sequence>MTDVAPAPDRTGPESDEGPLPALLRALRTTPEGLGSREAARRLAQHGPNTLPERAANGLARQVLRQLVHPLALLLWLAAGLAFLTESAVVGWSVIGIVALNAVVAVLQERQATHAVEALEGYLPARARVRRDGGVLDVAAADLVPGDVVVVMEGDRVSADARILSGAVDVDASALTGESAPVHREAFGAPADRLLDAADRLFSGTGCIAGRADAVVTATGARTELGRIATLSQHARAGEESPLERQVRRATWVIAIVAVGVGVLFLPLGLLAGLSLPNAALFSVGLLVANVPEGLLPTITLALAIGVRVLARRGAVVKRLSAVETLGSTTVICTDKTGTLTTNRMRVAEVWVDGATLEPDDPAVPRALLEVLADCNQLEVSHDPMETALRDAAAAVGIPARGPVAVLPFDVRRRRMSVVIRTETGHLVETKGAPEQLLERCTALGSGGGRPMTAGDAAAVRTALQALTGRGLRVLAVAARRTSGVPRNADEAETGLGLLGLVALLDPPRPGVREAVAACHEAGIRVHVITGDNGATAAEIARQVGIRTARVISGAEADAMSEPELDALLAGDDEFVFARATPEGKLRIAEALKANGETVAMTGDGVNDAPALHAADIGVAMGRSGTDVARAAATMVLLDDDFGTIVAAIREGRRVYADLRKFVLYVFVHLMPEVVPFLVFALAGGAVPLPLTALQILAIDLGTELLPALALGREAAEPDVMRRRPRPRTEPLITRTLLVRAWGLMGVLSAGLALLAFFAVLLAGGWTPGAPTGPGTLLHGTYLQATSAAFAAIVVCQIGTAFAARTERASLASIGVLSNRPLLVAIGVELLFVVVLTTVPPLQVAFGTALLPLWVWAVLVPFPLLVWAPDELVRALRRRRDGDR</sequence>
<dbReference type="InterPro" id="IPR023214">
    <property type="entry name" value="HAD_sf"/>
</dbReference>
<dbReference type="GO" id="GO:0016887">
    <property type="term" value="F:ATP hydrolysis activity"/>
    <property type="evidence" value="ECO:0007669"/>
    <property type="project" value="InterPro"/>
</dbReference>
<evidence type="ECO:0000256" key="13">
    <source>
        <dbReference type="SAM" id="MobiDB-lite"/>
    </source>
</evidence>
<dbReference type="SUPFAM" id="SSF81653">
    <property type="entry name" value="Calcium ATPase, transduction domain A"/>
    <property type="match status" value="1"/>
</dbReference>
<dbReference type="GO" id="GO:0005524">
    <property type="term" value="F:ATP binding"/>
    <property type="evidence" value="ECO:0007669"/>
    <property type="project" value="UniProtKB-KW"/>
</dbReference>
<evidence type="ECO:0000256" key="11">
    <source>
        <dbReference type="ARBA" id="ARBA00023136"/>
    </source>
</evidence>
<dbReference type="FunFam" id="2.70.150.10:FF:000160">
    <property type="entry name" value="Sarcoplasmic/endoplasmic reticulum calcium ATPase 1"/>
    <property type="match status" value="1"/>
</dbReference>
<dbReference type="EMBL" id="SOAM01000002">
    <property type="protein sequence ID" value="TDS76843.1"/>
    <property type="molecule type" value="Genomic_DNA"/>
</dbReference>
<reference evidence="16 17" key="1">
    <citation type="submission" date="2019-03" db="EMBL/GenBank/DDBJ databases">
        <title>Genomic Encyclopedia of Archaeal and Bacterial Type Strains, Phase II (KMG-II): from individual species to whole genera.</title>
        <authorList>
            <person name="Goeker M."/>
        </authorList>
    </citation>
    <scope>NUCLEOTIDE SEQUENCE [LARGE SCALE GENOMIC DNA]</scope>
    <source>
        <strain evidence="16 17">DSM 24782</strain>
    </source>
</reference>
<evidence type="ECO:0000313" key="17">
    <source>
        <dbReference type="Proteomes" id="UP000295344"/>
    </source>
</evidence>
<dbReference type="Pfam" id="PF00690">
    <property type="entry name" value="Cation_ATPase_N"/>
    <property type="match status" value="1"/>
</dbReference>
<dbReference type="InterPro" id="IPR008250">
    <property type="entry name" value="ATPase_P-typ_transduc_dom_A_sf"/>
</dbReference>
<dbReference type="Gene3D" id="3.40.1110.10">
    <property type="entry name" value="Calcium-transporting ATPase, cytoplasmic domain N"/>
    <property type="match status" value="2"/>
</dbReference>
<evidence type="ECO:0000313" key="16">
    <source>
        <dbReference type="EMBL" id="TDS76843.1"/>
    </source>
</evidence>
<feature type="transmembrane region" description="Helical" evidence="14">
    <location>
        <begin position="822"/>
        <end position="839"/>
    </location>
</feature>
<dbReference type="PRINTS" id="PR00119">
    <property type="entry name" value="CATATPASE"/>
</dbReference>
<dbReference type="SUPFAM" id="SSF56784">
    <property type="entry name" value="HAD-like"/>
    <property type="match status" value="1"/>
</dbReference>
<evidence type="ECO:0000256" key="4">
    <source>
        <dbReference type="ARBA" id="ARBA00022553"/>
    </source>
</evidence>
<dbReference type="InterPro" id="IPR023299">
    <property type="entry name" value="ATPase_P-typ_cyto_dom_N"/>
</dbReference>
<feature type="transmembrane region" description="Helical" evidence="14">
    <location>
        <begin position="737"/>
        <end position="762"/>
    </location>
</feature>
<proteinExistence type="inferred from homology"/>
<dbReference type="InterPro" id="IPR059000">
    <property type="entry name" value="ATPase_P-type_domA"/>
</dbReference>
<dbReference type="GO" id="GO:1902600">
    <property type="term" value="P:proton transmembrane transport"/>
    <property type="evidence" value="ECO:0007669"/>
    <property type="project" value="TreeGrafter"/>
</dbReference>
<evidence type="ECO:0000256" key="6">
    <source>
        <dbReference type="ARBA" id="ARBA00022741"/>
    </source>
</evidence>
<dbReference type="InterPro" id="IPR006068">
    <property type="entry name" value="ATPase_P-typ_cation-transptr_C"/>
</dbReference>
<keyword evidence="8" id="KW-0460">Magnesium</keyword>
<evidence type="ECO:0000259" key="15">
    <source>
        <dbReference type="SMART" id="SM00831"/>
    </source>
</evidence>
<feature type="transmembrane region" description="Helical" evidence="14">
    <location>
        <begin position="662"/>
        <end position="687"/>
    </location>
</feature>
<dbReference type="PANTHER" id="PTHR43294">
    <property type="entry name" value="SODIUM/POTASSIUM-TRANSPORTING ATPASE SUBUNIT ALPHA"/>
    <property type="match status" value="1"/>
</dbReference>
<feature type="transmembrane region" description="Helical" evidence="14">
    <location>
        <begin position="294"/>
        <end position="311"/>
    </location>
</feature>
<organism evidence="16 17">
    <name type="scientific">Amnibacterium kyonggiense</name>
    <dbReference type="NCBI Taxonomy" id="595671"/>
    <lineage>
        <taxon>Bacteria</taxon>
        <taxon>Bacillati</taxon>
        <taxon>Actinomycetota</taxon>
        <taxon>Actinomycetes</taxon>
        <taxon>Micrococcales</taxon>
        <taxon>Microbacteriaceae</taxon>
        <taxon>Amnibacterium</taxon>
    </lineage>
</organism>
<dbReference type="Gene3D" id="3.40.50.1000">
    <property type="entry name" value="HAD superfamily/HAD-like"/>
    <property type="match status" value="2"/>
</dbReference>
<dbReference type="InterPro" id="IPR050510">
    <property type="entry name" value="Cation_transp_ATPase_P-type"/>
</dbReference>
<evidence type="ECO:0000256" key="7">
    <source>
        <dbReference type="ARBA" id="ARBA00022840"/>
    </source>
</evidence>
<dbReference type="InterPro" id="IPR018303">
    <property type="entry name" value="ATPase_P-typ_P_site"/>
</dbReference>
<keyword evidence="4" id="KW-0597">Phosphoprotein</keyword>
<feature type="transmembrane region" description="Helical" evidence="14">
    <location>
        <begin position="67"/>
        <end position="84"/>
    </location>
</feature>
<dbReference type="Proteomes" id="UP000295344">
    <property type="component" value="Unassembled WGS sequence"/>
</dbReference>
<keyword evidence="6" id="KW-0547">Nucleotide-binding</keyword>
<dbReference type="InterPro" id="IPR001757">
    <property type="entry name" value="P_typ_ATPase"/>
</dbReference>
<feature type="transmembrane region" description="Helical" evidence="14">
    <location>
        <begin position="90"/>
        <end position="107"/>
    </location>
</feature>
<evidence type="ECO:0000256" key="2">
    <source>
        <dbReference type="ARBA" id="ARBA00005675"/>
    </source>
</evidence>
<evidence type="ECO:0000256" key="10">
    <source>
        <dbReference type="ARBA" id="ARBA00022989"/>
    </source>
</evidence>
<feature type="transmembrane region" description="Helical" evidence="14">
    <location>
        <begin position="693"/>
        <end position="716"/>
    </location>
</feature>
<dbReference type="GO" id="GO:0005886">
    <property type="term" value="C:plasma membrane"/>
    <property type="evidence" value="ECO:0007669"/>
    <property type="project" value="UniProtKB-SubCell"/>
</dbReference>
<feature type="transmembrane region" description="Helical" evidence="14">
    <location>
        <begin position="845"/>
        <end position="868"/>
    </location>
</feature>
<dbReference type="NCBIfam" id="TIGR01494">
    <property type="entry name" value="ATPase_P-type"/>
    <property type="match status" value="2"/>
</dbReference>
<comment type="similarity">
    <text evidence="2">Belongs to the cation transport ATPase (P-type) (TC 3.A.3) family. Type IIA subfamily.</text>
</comment>
<dbReference type="Pfam" id="PF13246">
    <property type="entry name" value="Cation_ATPase"/>
    <property type="match status" value="1"/>
</dbReference>
<keyword evidence="11 14" id="KW-0472">Membrane</keyword>
<dbReference type="InterPro" id="IPR044492">
    <property type="entry name" value="P_typ_ATPase_HD_dom"/>
</dbReference>
<dbReference type="SFLD" id="SFLDG00002">
    <property type="entry name" value="C1.7:_P-type_atpase_like"/>
    <property type="match status" value="1"/>
</dbReference>
<comment type="catalytic activity">
    <reaction evidence="12">
        <text>ATP + H2O = ADP + phosphate + H(+)</text>
        <dbReference type="Rhea" id="RHEA:13065"/>
        <dbReference type="ChEBI" id="CHEBI:15377"/>
        <dbReference type="ChEBI" id="CHEBI:15378"/>
        <dbReference type="ChEBI" id="CHEBI:30616"/>
        <dbReference type="ChEBI" id="CHEBI:43474"/>
        <dbReference type="ChEBI" id="CHEBI:456216"/>
    </reaction>
</comment>
<dbReference type="AlphaFoldDB" id="A0A4R7FKG1"/>
<keyword evidence="5 14" id="KW-0812">Transmembrane</keyword>
<dbReference type="PROSITE" id="PS00154">
    <property type="entry name" value="ATPASE_E1_E2"/>
    <property type="match status" value="1"/>
</dbReference>
<dbReference type="InterPro" id="IPR036412">
    <property type="entry name" value="HAD-like_sf"/>
</dbReference>
<dbReference type="Pfam" id="PF08282">
    <property type="entry name" value="Hydrolase_3"/>
    <property type="match status" value="1"/>
</dbReference>
<dbReference type="Gene3D" id="2.70.150.10">
    <property type="entry name" value="Calcium-transporting ATPase, cytoplasmic transduction domain A"/>
    <property type="match status" value="1"/>
</dbReference>
<feature type="transmembrane region" description="Helical" evidence="14">
    <location>
        <begin position="252"/>
        <end position="274"/>
    </location>
</feature>
<dbReference type="Pfam" id="PF00122">
    <property type="entry name" value="E1-E2_ATPase"/>
    <property type="match status" value="1"/>
</dbReference>
<dbReference type="SFLD" id="SFLDF00027">
    <property type="entry name" value="p-type_atpase"/>
    <property type="match status" value="1"/>
</dbReference>
<evidence type="ECO:0000256" key="3">
    <source>
        <dbReference type="ARBA" id="ARBA00022475"/>
    </source>
</evidence>
<evidence type="ECO:0000256" key="14">
    <source>
        <dbReference type="SAM" id="Phobius"/>
    </source>
</evidence>
<dbReference type="RefSeq" id="WP_246018047.1">
    <property type="nucleotide sequence ID" value="NZ_BAAARP010000002.1"/>
</dbReference>
<name>A0A4R7FKG1_9MICO</name>
<keyword evidence="3" id="KW-1003">Cell membrane</keyword>
<evidence type="ECO:0000256" key="9">
    <source>
        <dbReference type="ARBA" id="ARBA00022967"/>
    </source>
</evidence>
<evidence type="ECO:0000256" key="1">
    <source>
        <dbReference type="ARBA" id="ARBA00004651"/>
    </source>
</evidence>
<dbReference type="SMART" id="SM00831">
    <property type="entry name" value="Cation_ATPase_N"/>
    <property type="match status" value="1"/>
</dbReference>
<dbReference type="Gene3D" id="1.20.1110.10">
    <property type="entry name" value="Calcium-transporting ATPase, transmembrane domain"/>
    <property type="match status" value="2"/>
</dbReference>
<dbReference type="GO" id="GO:0019829">
    <property type="term" value="F:ATPase-coupled monoatomic cation transmembrane transporter activity"/>
    <property type="evidence" value="ECO:0007669"/>
    <property type="project" value="TreeGrafter"/>
</dbReference>
<protein>
    <submittedName>
        <fullName evidence="16">Calcium-translocating P-type ATPase</fullName>
    </submittedName>
</protein>
<comment type="caution">
    <text evidence="16">The sequence shown here is derived from an EMBL/GenBank/DDBJ whole genome shotgun (WGS) entry which is preliminary data.</text>
</comment>
<dbReference type="Pfam" id="PF00689">
    <property type="entry name" value="Cation_ATPase_C"/>
    <property type="match status" value="1"/>
</dbReference>
<evidence type="ECO:0000256" key="8">
    <source>
        <dbReference type="ARBA" id="ARBA00022842"/>
    </source>
</evidence>
<dbReference type="InterPro" id="IPR004014">
    <property type="entry name" value="ATPase_P-typ_cation-transptr_N"/>
</dbReference>
<feature type="region of interest" description="Disordered" evidence="13">
    <location>
        <begin position="1"/>
        <end position="20"/>
    </location>
</feature>
<feature type="transmembrane region" description="Helical" evidence="14">
    <location>
        <begin position="782"/>
        <end position="802"/>
    </location>
</feature>
<dbReference type="SUPFAM" id="SSF81665">
    <property type="entry name" value="Calcium ATPase, transmembrane domain M"/>
    <property type="match status" value="1"/>
</dbReference>
<keyword evidence="10 14" id="KW-1133">Transmembrane helix</keyword>